<dbReference type="Gene3D" id="3.40.50.2300">
    <property type="match status" value="1"/>
</dbReference>
<sequence>YMRGVKFTVKTGEEIFFDASGDPVARYDLVNWQPAGNERLHFKHVGFYDSSLSSEQRLQVNKEQVLWAGN</sequence>
<accession>A0ABD0P460</accession>
<dbReference type="PANTHER" id="PTHR24061:SF528">
    <property type="entry name" value="C-FAMILY ODORANT RECEPTOR OLFCD2-RELATED"/>
    <property type="match status" value="1"/>
</dbReference>
<dbReference type="EMBL" id="JAMKFB020000018">
    <property type="protein sequence ID" value="KAL0168400.1"/>
    <property type="molecule type" value="Genomic_DNA"/>
</dbReference>
<feature type="non-terminal residue" evidence="1">
    <location>
        <position position="70"/>
    </location>
</feature>
<evidence type="ECO:0000313" key="2">
    <source>
        <dbReference type="Proteomes" id="UP001529510"/>
    </source>
</evidence>
<name>A0ABD0P460_CIRMR</name>
<dbReference type="PANTHER" id="PTHR24061">
    <property type="entry name" value="CALCIUM-SENSING RECEPTOR-RELATED"/>
    <property type="match status" value="1"/>
</dbReference>
<protein>
    <recommendedName>
        <fullName evidence="3">MHC class II antigen</fullName>
    </recommendedName>
</protein>
<proteinExistence type="predicted"/>
<dbReference type="SUPFAM" id="SSF53822">
    <property type="entry name" value="Periplasmic binding protein-like I"/>
    <property type="match status" value="1"/>
</dbReference>
<evidence type="ECO:0000313" key="1">
    <source>
        <dbReference type="EMBL" id="KAL0168400.1"/>
    </source>
</evidence>
<reference evidence="1 2" key="1">
    <citation type="submission" date="2024-05" db="EMBL/GenBank/DDBJ databases">
        <title>Genome sequencing and assembly of Indian major carp, Cirrhinus mrigala (Hamilton, 1822).</title>
        <authorList>
            <person name="Mohindra V."/>
            <person name="Chowdhury L.M."/>
            <person name="Lal K."/>
            <person name="Jena J.K."/>
        </authorList>
    </citation>
    <scope>NUCLEOTIDE SEQUENCE [LARGE SCALE GENOMIC DNA]</scope>
    <source>
        <strain evidence="1">CM1030</strain>
        <tissue evidence="1">Blood</tissue>
    </source>
</reference>
<dbReference type="InterPro" id="IPR000068">
    <property type="entry name" value="GPCR_3_Ca_sens_rcpt-rel"/>
</dbReference>
<comment type="caution">
    <text evidence="1">The sequence shown here is derived from an EMBL/GenBank/DDBJ whole genome shotgun (WGS) entry which is preliminary data.</text>
</comment>
<dbReference type="Proteomes" id="UP001529510">
    <property type="component" value="Unassembled WGS sequence"/>
</dbReference>
<gene>
    <name evidence="1" type="ORF">M9458_036622</name>
</gene>
<organism evidence="1 2">
    <name type="scientific">Cirrhinus mrigala</name>
    <name type="common">Mrigala</name>
    <dbReference type="NCBI Taxonomy" id="683832"/>
    <lineage>
        <taxon>Eukaryota</taxon>
        <taxon>Metazoa</taxon>
        <taxon>Chordata</taxon>
        <taxon>Craniata</taxon>
        <taxon>Vertebrata</taxon>
        <taxon>Euteleostomi</taxon>
        <taxon>Actinopterygii</taxon>
        <taxon>Neopterygii</taxon>
        <taxon>Teleostei</taxon>
        <taxon>Ostariophysi</taxon>
        <taxon>Cypriniformes</taxon>
        <taxon>Cyprinidae</taxon>
        <taxon>Labeoninae</taxon>
        <taxon>Labeonini</taxon>
        <taxon>Cirrhinus</taxon>
    </lineage>
</organism>
<feature type="non-terminal residue" evidence="1">
    <location>
        <position position="1"/>
    </location>
</feature>
<dbReference type="InterPro" id="IPR028082">
    <property type="entry name" value="Peripla_BP_I"/>
</dbReference>
<evidence type="ECO:0008006" key="3">
    <source>
        <dbReference type="Google" id="ProtNLM"/>
    </source>
</evidence>
<keyword evidence="2" id="KW-1185">Reference proteome</keyword>
<dbReference type="AlphaFoldDB" id="A0ABD0P460"/>